<reference evidence="1 2" key="2">
    <citation type="submission" date="2013-11" db="EMBL/GenBank/DDBJ databases">
        <title>The Genome Sequence of Phytophthora parasitica INRA-310.</title>
        <authorList>
            <consortium name="The Broad Institute Genomics Platform"/>
            <person name="Russ C."/>
            <person name="Tyler B."/>
            <person name="Panabieres F."/>
            <person name="Shan W."/>
            <person name="Tripathy S."/>
            <person name="Grunwald N."/>
            <person name="Machado M."/>
            <person name="Johnson C.S."/>
            <person name="Arredondo F."/>
            <person name="Hong C."/>
            <person name="Coffey M."/>
            <person name="Young S.K."/>
            <person name="Zeng Q."/>
            <person name="Gargeya S."/>
            <person name="Fitzgerald M."/>
            <person name="Abouelleil A."/>
            <person name="Alvarado L."/>
            <person name="Chapman S.B."/>
            <person name="Gainer-Dewar J."/>
            <person name="Goldberg J."/>
            <person name="Griggs A."/>
            <person name="Gujja S."/>
            <person name="Hansen M."/>
            <person name="Howarth C."/>
            <person name="Imamovic A."/>
            <person name="Ireland A."/>
            <person name="Larimer J."/>
            <person name="McCowan C."/>
            <person name="Murphy C."/>
            <person name="Pearson M."/>
            <person name="Poon T.W."/>
            <person name="Priest M."/>
            <person name="Roberts A."/>
            <person name="Saif S."/>
            <person name="Shea T."/>
            <person name="Sykes S."/>
            <person name="Wortman J."/>
            <person name="Nusbaum C."/>
            <person name="Birren B."/>
        </authorList>
    </citation>
    <scope>NUCLEOTIDE SEQUENCE [LARGE SCALE GENOMIC DNA]</scope>
    <source>
        <strain evidence="1 2">INRA-310</strain>
    </source>
</reference>
<dbReference type="VEuPathDB" id="FungiDB:PPTG_03773"/>
<sequence>MPIFPYFKTHDIDKFKITLVKEYEVVDQQHLQAYEQLWIAKFRKSAVNKNNSFTIDHLRQKDYREHNKESIRAYNKQYYEANKQRWESMSKERLATRSNCECGGRYSAANRHVHVRSQKHKRWLGEQSA</sequence>
<organism evidence="1 2">
    <name type="scientific">Phytophthora nicotianae (strain INRA-310)</name>
    <name type="common">Phytophthora parasitica</name>
    <dbReference type="NCBI Taxonomy" id="761204"/>
    <lineage>
        <taxon>Eukaryota</taxon>
        <taxon>Sar</taxon>
        <taxon>Stramenopiles</taxon>
        <taxon>Oomycota</taxon>
        <taxon>Peronosporomycetes</taxon>
        <taxon>Peronosporales</taxon>
        <taxon>Peronosporaceae</taxon>
        <taxon>Phytophthora</taxon>
    </lineage>
</organism>
<name>W2R007_PHYN3</name>
<dbReference type="GeneID" id="20173915"/>
<evidence type="ECO:0000313" key="1">
    <source>
        <dbReference type="EMBL" id="ETN18059.1"/>
    </source>
</evidence>
<protein>
    <submittedName>
        <fullName evidence="1">Uncharacterized protein</fullName>
    </submittedName>
</protein>
<dbReference type="RefSeq" id="XP_008895790.1">
    <property type="nucleotide sequence ID" value="XM_008897542.1"/>
</dbReference>
<dbReference type="AlphaFoldDB" id="W2R007"/>
<reference evidence="2" key="1">
    <citation type="submission" date="2011-12" db="EMBL/GenBank/DDBJ databases">
        <authorList>
            <consortium name="The Broad Institute Genome Sequencing Platform"/>
            <person name="Russ C."/>
            <person name="Tyler B."/>
            <person name="Panabieres F."/>
            <person name="Shan W."/>
            <person name="Tripathy S."/>
            <person name="Grunwald N."/>
            <person name="Machado M."/>
            <person name="Young S.K."/>
            <person name="Zeng Q."/>
            <person name="Gargeya S."/>
            <person name="Fitzgerald M."/>
            <person name="Haas B."/>
            <person name="Abouelleil A."/>
            <person name="Alvarado L."/>
            <person name="Arachchi H.M."/>
            <person name="Berlin A."/>
            <person name="Chapman S.B."/>
            <person name="Gearin G."/>
            <person name="Goldberg J."/>
            <person name="Griggs A."/>
            <person name="Gujja S."/>
            <person name="Hansen M."/>
            <person name="Heiman D."/>
            <person name="Howarth C."/>
            <person name="Larimer J."/>
            <person name="Lui A."/>
            <person name="MacDonald P.J.P."/>
            <person name="McCowen C."/>
            <person name="Montmayeur A."/>
            <person name="Murphy C."/>
            <person name="Neiman D."/>
            <person name="Pearson M."/>
            <person name="Priest M."/>
            <person name="Roberts A."/>
            <person name="Saif S."/>
            <person name="Shea T."/>
            <person name="Sisk P."/>
            <person name="Stolte C."/>
            <person name="Sykes S."/>
            <person name="Wortman J."/>
            <person name="Nusbaum C."/>
            <person name="Birren B."/>
        </authorList>
    </citation>
    <scope>NUCLEOTIDE SEQUENCE [LARGE SCALE GENOMIC DNA]</scope>
    <source>
        <strain evidence="2">INRA-310</strain>
    </source>
</reference>
<dbReference type="OMA" id="SQFKRWD"/>
<proteinExistence type="predicted"/>
<evidence type="ECO:0000313" key="2">
    <source>
        <dbReference type="Proteomes" id="UP000018817"/>
    </source>
</evidence>
<gene>
    <name evidence="1" type="ORF">PPTG_03773</name>
</gene>
<dbReference type="Proteomes" id="UP000018817">
    <property type="component" value="Unassembled WGS sequence"/>
</dbReference>
<accession>W2R007</accession>
<dbReference type="EMBL" id="KI669566">
    <property type="protein sequence ID" value="ETN18059.1"/>
    <property type="molecule type" value="Genomic_DNA"/>
</dbReference>